<dbReference type="Pfam" id="PF20178">
    <property type="entry name" value="ToxA_N"/>
    <property type="match status" value="1"/>
</dbReference>
<dbReference type="PROSITE" id="PS52053">
    <property type="entry name" value="NEL"/>
    <property type="match status" value="1"/>
</dbReference>
<comment type="PTM">
    <text evidence="6">Ubiquitinated in the presence of host E1 ubiquitin-activating enzyme, E2 ubiquitin-conjugating enzyme and ubiquitin.</text>
</comment>
<protein>
    <recommendedName>
        <fullName evidence="2">RING-type E3 ubiquitin transferase</fullName>
        <ecNumber evidence="2">2.3.2.27</ecNumber>
    </recommendedName>
</protein>
<comment type="similarity">
    <text evidence="6">Belongs to the LRR-containing bacterial E3 ligase family.</text>
</comment>
<keyword evidence="7" id="KW-0175">Coiled coil</keyword>
<keyword evidence="6" id="KW-0833">Ubl conjugation pathway</keyword>
<dbReference type="Gene3D" id="3.80.10.10">
    <property type="entry name" value="Ribonuclease Inhibitor"/>
    <property type="match status" value="1"/>
</dbReference>
<keyword evidence="5" id="KW-0843">Virulence</keyword>
<dbReference type="SUPFAM" id="SSF52058">
    <property type="entry name" value="L domain-like"/>
    <property type="match status" value="1"/>
</dbReference>
<dbReference type="Pfam" id="PF14496">
    <property type="entry name" value="NEL"/>
    <property type="match status" value="1"/>
</dbReference>
<dbReference type="PANTHER" id="PTHR48051">
    <property type="match status" value="1"/>
</dbReference>
<dbReference type="InterPro" id="IPR032675">
    <property type="entry name" value="LRR_dom_sf"/>
</dbReference>
<proteinExistence type="inferred from homology"/>
<dbReference type="Gene3D" id="1.20.58.360">
    <property type="entry name" value="Shigella T3SS effector IpaH defines"/>
    <property type="match status" value="1"/>
</dbReference>
<keyword evidence="6" id="KW-0964">Secreted</keyword>
<comment type="caution">
    <text evidence="9">The sequence shown here is derived from an EMBL/GenBank/DDBJ whole genome shotgun (WGS) entry which is preliminary data.</text>
</comment>
<accession>A0ABS1ZKF3</accession>
<comment type="catalytic activity">
    <reaction evidence="1">
        <text>S-ubiquitinyl-[E2 ubiquitin-conjugating enzyme]-L-cysteine + [acceptor protein]-L-lysine = [E2 ubiquitin-conjugating enzyme]-L-cysteine + N(6)-ubiquitinyl-[acceptor protein]-L-lysine.</text>
        <dbReference type="EC" id="2.3.2.27"/>
    </reaction>
</comment>
<evidence type="ECO:0000256" key="4">
    <source>
        <dbReference type="ARBA" id="ARBA00022737"/>
    </source>
</evidence>
<keyword evidence="6" id="KW-1035">Host cytoplasm</keyword>
<dbReference type="SMART" id="SM00369">
    <property type="entry name" value="LRR_TYP"/>
    <property type="match status" value="3"/>
</dbReference>
<evidence type="ECO:0000256" key="1">
    <source>
        <dbReference type="ARBA" id="ARBA00000900"/>
    </source>
</evidence>
<evidence type="ECO:0000256" key="2">
    <source>
        <dbReference type="ARBA" id="ARBA00012483"/>
    </source>
</evidence>
<feature type="domain" description="NEL" evidence="8">
    <location>
        <begin position="1351"/>
        <end position="1703"/>
    </location>
</feature>
<sequence length="1706" mass="191119">MANGNEITPSAAIKLVADQSRTLATTRADNKHQTLIPTLLPPWFVNAPGYVRDSLRESMQRRHDSYKEVSRILATVTPMVQFVETRLKTALTAQGWHSVDVKRYGLKHVHLASNVLGFIARQNINVVDSFIRLLFPTSWVPESLEINVGATSTYQSLVQAAMQNFEPSETQAEGFDPGTCIYSVNNNQPTVHSELAPEQFARVCRDLNAGVQYQLHLDRVFTPVEDAWPATDPRAQAYKIKSVFSANLRHEFSCALHMAYMKNDISVESYSFGFHLLLGPSSVFSMGNPAYGVFELMEVEVTGIMVLWPQRKPASQTQPCLVYLPQCPDKTFYEFETFSEFQVHLREWLKRPEFADYFAQRVPLSQRAEFVRRTHHKHASWDSLLLRRPPIIYEPALFTESRATPRTDDPFEVMWLQQLKRIKDDARLLIVPTEDQDTRERLERQATYLNLGISVLGLALGFVPVLGEVLLAASVIQLGEEVYAGIKAWRADDKVAAINYLFDIAQNVALLAGPAAASKTLKAPAGVDALVPVRLENGARKLWQPQMAPYAVEGVGLAGIKPDAQGIYTRNGQSYIKLDDKVYSLHTEASTQVFSVRHPTDPTAYRPKLQHNGMGAWTHELDRPLEWTRLQLFRRLGPDAQALSARAADHLLAATNTSDAVLCRLLIDNLSTPALLADGLKRMALIERIEAFIARMQRAQTGHMSDADIQLNVLPQLPGWPADRVLRVVSDDGQAFKEYGKDLVSRLPRLQVSESQVAKGDLLRVTLECLSAGQIEGLLGQKLSSLELQVRGLAQHLGDFTQAQKNEVFSSLYLQGETLGTAGSIVKRQFPGLSAAVITELLEHLTAEQVSLLEREERLPMTVLEEARHFVQNLRLNRALEGLFYDALSTEDSLALGWKALPWLPGWPADLRLVIRDKANGLELDSAGSATARRVRELVKSAQGYEYFGTSSGNIYSSPSLFNCVLTLLSANERSAMGLTIHEPYASLKAKIASVAAEERHRSAQVLGMHSLKPWFKSPMRLADGRVGYTLGGRSGRILPDVQPVLLKHQVVELYPLMSDEQAGQFLHRLRLPVEQIARALSALKAELETLRHDLHVWETSTVWSQPLNAPRFKVSAQVKRSISQALIRAWRRQTPSAHIGGHTGYELDLNAWPVDCLPALSADYAHINVLSLSQSPGGAFPPHFLDKFHQLRVLSLKQNKLVELPGSIGAMSELLDLDLRGNQLVLTPQAASKLAALTKLKSLNLTGNPLGSRLRVSQMRALEYLYVRYTGLTQWPEGIELLEQLKTVDLRDNAITHVPAHVLTAQRSAINRVTFLHDNPLSNDSLRRLYLYQREQGISFGISIPRHHVIPRRGIEHWAVAPNAAQRVVWEDLNGAEYSSDFFRVLEDLSESSQFVQAREDLRLRVWTLLSAMHENSGLRGRVFEVSTHPRTCSDGIAMVFADLELQQQIYMAEHRPQTEEQLLKLARGLFRIDLLNQHVESVIALLMAQVRAQSLEAVEQLQQLSDAISPDFSAKPVTQMTPQERQGVAYRLGSPQALALAERLSPVWLENRLAQIDPLEVQMYYHIHLAETLNLPSRPKSMRFVNAANVTPEQLEIARAYVMAQETPEALTANIIARDFWKVFLEKKYPDIFKASDTPHQEHMDTLFTGRESVSSDEYASQAQLIAGVHDQSRLALVTRLTRQEIERYPQLMFPALPSTSSGG</sequence>
<dbReference type="InterPro" id="IPR046673">
    <property type="entry name" value="ToxA_N"/>
</dbReference>
<keyword evidence="6" id="KW-0832">Ubl conjugation</keyword>
<feature type="coiled-coil region" evidence="7">
    <location>
        <begin position="1074"/>
        <end position="1101"/>
    </location>
</feature>
<evidence type="ECO:0000313" key="10">
    <source>
        <dbReference type="Proteomes" id="UP000809529"/>
    </source>
</evidence>
<dbReference type="EMBL" id="JAAEBW010000011">
    <property type="protein sequence ID" value="MBM1196963.1"/>
    <property type="molecule type" value="Genomic_DNA"/>
</dbReference>
<keyword evidence="4" id="KW-0677">Repeat</keyword>
<evidence type="ECO:0000256" key="3">
    <source>
        <dbReference type="ARBA" id="ARBA00022614"/>
    </source>
</evidence>
<evidence type="ECO:0000256" key="7">
    <source>
        <dbReference type="SAM" id="Coils"/>
    </source>
</evidence>
<evidence type="ECO:0000313" key="9">
    <source>
        <dbReference type="EMBL" id="MBM1196963.1"/>
    </source>
</evidence>
<dbReference type="InterPro" id="IPR029487">
    <property type="entry name" value="NEL_dom"/>
</dbReference>
<keyword evidence="6" id="KW-0808">Transferase</keyword>
<organism evidence="9 10">
    <name type="scientific">Pseudomonas weihenstephanensis</name>
    <dbReference type="NCBI Taxonomy" id="1608994"/>
    <lineage>
        <taxon>Bacteria</taxon>
        <taxon>Pseudomonadati</taxon>
        <taxon>Pseudomonadota</taxon>
        <taxon>Gammaproteobacteria</taxon>
        <taxon>Pseudomonadales</taxon>
        <taxon>Pseudomonadaceae</taxon>
        <taxon>Pseudomonas</taxon>
    </lineage>
</organism>
<name>A0ABS1ZKF3_9PSED</name>
<evidence type="ECO:0000259" key="8">
    <source>
        <dbReference type="PROSITE" id="PS52053"/>
    </source>
</evidence>
<dbReference type="PANTHER" id="PTHR48051:SF1">
    <property type="entry name" value="RAS SUPPRESSOR PROTEIN 1"/>
    <property type="match status" value="1"/>
</dbReference>
<keyword evidence="10" id="KW-1185">Reference proteome</keyword>
<dbReference type="EC" id="2.3.2.27" evidence="2"/>
<evidence type="ECO:0000256" key="6">
    <source>
        <dbReference type="PROSITE-ProRule" id="PRU01398"/>
    </source>
</evidence>
<dbReference type="InterPro" id="IPR003591">
    <property type="entry name" value="Leu-rich_rpt_typical-subtyp"/>
</dbReference>
<dbReference type="InterPro" id="IPR050216">
    <property type="entry name" value="LRR_domain-containing"/>
</dbReference>
<gene>
    <name evidence="9" type="ORF">GYN02_17510</name>
</gene>
<feature type="active site" description="Glycyl thioester intermediate" evidence="6">
    <location>
        <position position="1434"/>
    </location>
</feature>
<keyword evidence="3" id="KW-0433">Leucine-rich repeat</keyword>
<reference evidence="9 10" key="1">
    <citation type="submission" date="2020-01" db="EMBL/GenBank/DDBJ databases">
        <title>Comparative genomics of meat spoilage bacteria.</title>
        <authorList>
            <person name="Hilgarth M."/>
            <person name="Vogel R.F."/>
        </authorList>
    </citation>
    <scope>NUCLEOTIDE SEQUENCE [LARGE SCALE GENOMIC DNA]</scope>
    <source>
        <strain evidence="9 10">TMW2.2077</strain>
    </source>
</reference>
<dbReference type="Proteomes" id="UP000809529">
    <property type="component" value="Unassembled WGS sequence"/>
</dbReference>
<evidence type="ECO:0000256" key="5">
    <source>
        <dbReference type="ARBA" id="ARBA00023026"/>
    </source>
</evidence>